<evidence type="ECO:0000313" key="3">
    <source>
        <dbReference type="EMBL" id="QUD89095.1"/>
    </source>
</evidence>
<name>A0A975G1D1_9CAUL</name>
<protein>
    <submittedName>
        <fullName evidence="3">Capsule biosynthesis protein</fullName>
    </submittedName>
</protein>
<dbReference type="Proteomes" id="UP000676409">
    <property type="component" value="Chromosome"/>
</dbReference>
<feature type="transmembrane region" description="Helical" evidence="2">
    <location>
        <begin position="360"/>
        <end position="381"/>
    </location>
</feature>
<feature type="coiled-coil region" evidence="1">
    <location>
        <begin position="200"/>
        <end position="227"/>
    </location>
</feature>
<dbReference type="EMBL" id="CP073078">
    <property type="protein sequence ID" value="QUD89095.1"/>
    <property type="molecule type" value="Genomic_DNA"/>
</dbReference>
<reference evidence="3" key="1">
    <citation type="submission" date="2021-04" db="EMBL/GenBank/DDBJ databases">
        <title>The complete genome sequence of Caulobacter sp. S6.</title>
        <authorList>
            <person name="Tang Y."/>
            <person name="Ouyang W."/>
            <person name="Liu Q."/>
            <person name="Huang B."/>
            <person name="Guo Z."/>
            <person name="Lei P."/>
        </authorList>
    </citation>
    <scope>NUCLEOTIDE SEQUENCE</scope>
    <source>
        <strain evidence="3">S6</strain>
    </source>
</reference>
<keyword evidence="2" id="KW-1133">Transmembrane helix</keyword>
<dbReference type="PANTHER" id="PTHR32309">
    <property type="entry name" value="TYROSINE-PROTEIN KINASE"/>
    <property type="match status" value="1"/>
</dbReference>
<dbReference type="AlphaFoldDB" id="A0A975G1D1"/>
<evidence type="ECO:0000313" key="4">
    <source>
        <dbReference type="Proteomes" id="UP000676409"/>
    </source>
</evidence>
<gene>
    <name evidence="3" type="ORF">KCG34_04190</name>
</gene>
<dbReference type="InterPro" id="IPR050445">
    <property type="entry name" value="Bact_polysacc_biosynth/exp"/>
</dbReference>
<evidence type="ECO:0000256" key="2">
    <source>
        <dbReference type="SAM" id="Phobius"/>
    </source>
</evidence>
<dbReference type="GO" id="GO:0005886">
    <property type="term" value="C:plasma membrane"/>
    <property type="evidence" value="ECO:0007669"/>
    <property type="project" value="TreeGrafter"/>
</dbReference>
<feature type="transmembrane region" description="Helical" evidence="2">
    <location>
        <begin position="33"/>
        <end position="54"/>
    </location>
</feature>
<dbReference type="PANTHER" id="PTHR32309:SF13">
    <property type="entry name" value="FERRIC ENTEROBACTIN TRANSPORT PROTEIN FEPE"/>
    <property type="match status" value="1"/>
</dbReference>
<keyword evidence="1" id="KW-0175">Coiled coil</keyword>
<dbReference type="RefSeq" id="WP_211939145.1">
    <property type="nucleotide sequence ID" value="NZ_CP073078.1"/>
</dbReference>
<evidence type="ECO:0000256" key="1">
    <source>
        <dbReference type="SAM" id="Coils"/>
    </source>
</evidence>
<keyword evidence="4" id="KW-1185">Reference proteome</keyword>
<keyword evidence="2" id="KW-0812">Transmembrane</keyword>
<dbReference type="KEGG" id="caul:KCG34_04190"/>
<accession>A0A975G1D1</accession>
<keyword evidence="2" id="KW-0472">Membrane</keyword>
<proteinExistence type="predicted"/>
<organism evidence="3 4">
    <name type="scientific">Phenylobacterium montanum</name>
    <dbReference type="NCBI Taxonomy" id="2823693"/>
    <lineage>
        <taxon>Bacteria</taxon>
        <taxon>Pseudomonadati</taxon>
        <taxon>Pseudomonadota</taxon>
        <taxon>Alphaproteobacteria</taxon>
        <taxon>Caulobacterales</taxon>
        <taxon>Caulobacteraceae</taxon>
        <taxon>Phenylobacterium</taxon>
    </lineage>
</organism>
<dbReference type="GO" id="GO:0004713">
    <property type="term" value="F:protein tyrosine kinase activity"/>
    <property type="evidence" value="ECO:0007669"/>
    <property type="project" value="TreeGrafter"/>
</dbReference>
<sequence length="389" mass="42638">MDTQVYDRLDIAERRAARKTWMVRGKAIFARHWGLLGFVVLPTLVASIYLFAFASNQYVSEAHFIVRNSQQTMTPPTGIGQLFGLGAAAQSQTDSFSVADYLQSNDAVSALNAKLNIVNMFGRPDVDFLSRLTPHDPAPETLLRYYRRQVRIVPNEDTGEIVMTVRAFQPADARSIAETLLQLGESRVNDFNARADQEALRVTDREVAEAQVQLANIQAQLTQFRSSRGDIDPVKTSGAQLLLVSRLQEELADAESRQASMMRFISPSSPQAIAAASRIRALKAQISAESARLSSNGGGMAPKLAGYEGLLLQQDLAAKRYAVASAAAATAREEARKQRLFIVRVVEPNLPVKSLYPRRLVTIGTLLAGLLVAYGIGWLLLAGVREHAD</sequence>